<comment type="pathway">
    <text evidence="5">Cofactor biosynthesis; tetrahydrofolate biosynthesis; 2-amino-4-hydroxy-6-hydroxymethyl-7,8-dihydropteridine diphosphate from 7,8-dihydroneopterin triphosphate: step 4/4.</text>
</comment>
<keyword evidence="11" id="KW-0418">Kinase</keyword>
<dbReference type="CDD" id="cd00483">
    <property type="entry name" value="HPPK"/>
    <property type="match status" value="1"/>
</dbReference>
<dbReference type="InterPro" id="IPR035907">
    <property type="entry name" value="Hppk_sf"/>
</dbReference>
<proteinExistence type="inferred from homology"/>
<evidence type="ECO:0000256" key="3">
    <source>
        <dbReference type="ARBA" id="ARBA00001946"/>
    </source>
</evidence>
<evidence type="ECO:0000256" key="8">
    <source>
        <dbReference type="ARBA" id="ARBA00022679"/>
    </source>
</evidence>
<keyword evidence="15" id="KW-0511">Multifunctional enzyme</keyword>
<dbReference type="PANTHER" id="PTHR20941">
    <property type="entry name" value="FOLATE SYNTHESIS PROTEINS"/>
    <property type="match status" value="1"/>
</dbReference>
<dbReference type="Pfam" id="PF02152">
    <property type="entry name" value="FolB"/>
    <property type="match status" value="1"/>
</dbReference>
<dbReference type="STRING" id="879819.A0A0J1AVB4"/>
<evidence type="ECO:0000256" key="6">
    <source>
        <dbReference type="ARBA" id="ARBA00009640"/>
    </source>
</evidence>
<dbReference type="PROSITE" id="PS50972">
    <property type="entry name" value="PTERIN_BINDING"/>
    <property type="match status" value="1"/>
</dbReference>
<dbReference type="RefSeq" id="XP_018275725.1">
    <property type="nucleotide sequence ID" value="XM_018421003.1"/>
</dbReference>
<evidence type="ECO:0000256" key="7">
    <source>
        <dbReference type="ARBA" id="ARBA00009951"/>
    </source>
</evidence>
<dbReference type="GO" id="GO:0046656">
    <property type="term" value="P:folic acid biosynthetic process"/>
    <property type="evidence" value="ECO:0007669"/>
    <property type="project" value="UniProtKB-KW"/>
</dbReference>
<evidence type="ECO:0000259" key="16">
    <source>
        <dbReference type="PROSITE" id="PS50972"/>
    </source>
</evidence>
<dbReference type="GO" id="GO:0004150">
    <property type="term" value="F:dihydroneopterin aldolase activity"/>
    <property type="evidence" value="ECO:0007669"/>
    <property type="project" value="InterPro"/>
</dbReference>
<dbReference type="NCBIfam" id="TIGR01496">
    <property type="entry name" value="DHPS"/>
    <property type="match status" value="1"/>
</dbReference>
<dbReference type="SUPFAM" id="SSF55620">
    <property type="entry name" value="Tetrahydrobiopterin biosynthesis enzymes-like"/>
    <property type="match status" value="1"/>
</dbReference>
<evidence type="ECO:0000313" key="17">
    <source>
        <dbReference type="EMBL" id="KLT39234.1"/>
    </source>
</evidence>
<dbReference type="SUPFAM" id="SSF51717">
    <property type="entry name" value="Dihydropteroate synthetase-like"/>
    <property type="match status" value="1"/>
</dbReference>
<keyword evidence="14" id="KW-0289">Folate biosynthesis</keyword>
<dbReference type="Gene3D" id="3.20.20.20">
    <property type="entry name" value="Dihydropteroate synthase-like"/>
    <property type="match status" value="1"/>
</dbReference>
<dbReference type="Gene3D" id="3.30.70.560">
    <property type="entry name" value="7,8-Dihydro-6-hydroxymethylpterin-pyrophosphokinase HPPK"/>
    <property type="match status" value="1"/>
</dbReference>
<dbReference type="NCBIfam" id="TIGR01498">
    <property type="entry name" value="folK"/>
    <property type="match status" value="1"/>
</dbReference>
<keyword evidence="10" id="KW-0547">Nucleotide-binding</keyword>
<keyword evidence="18" id="KW-1185">Reference proteome</keyword>
<dbReference type="PROSITE" id="PS00794">
    <property type="entry name" value="HPPK"/>
    <property type="match status" value="1"/>
</dbReference>
<name>A0A0J1AVB4_9TREE</name>
<comment type="similarity">
    <text evidence="7">In the C-terminal section; belongs to the DHPS family.</text>
</comment>
<evidence type="ECO:0000313" key="18">
    <source>
        <dbReference type="Proteomes" id="UP000053611"/>
    </source>
</evidence>
<dbReference type="Gene3D" id="3.30.1130.10">
    <property type="match status" value="2"/>
</dbReference>
<reference evidence="17 18" key="1">
    <citation type="submission" date="2015-03" db="EMBL/GenBank/DDBJ databases">
        <title>Genomics and transcriptomics of the oil-accumulating basidiomycete yeast T. oleaginosus allow insights into substrate utilization and the diverse evolutionary trajectories of mating systems in fungi.</title>
        <authorList>
            <consortium name="DOE Joint Genome Institute"/>
            <person name="Kourist R."/>
            <person name="Kracht O."/>
            <person name="Bracharz F."/>
            <person name="Lipzen A."/>
            <person name="Nolan M."/>
            <person name="Ohm R."/>
            <person name="Grigoriev I."/>
            <person name="Sun S."/>
            <person name="Heitman J."/>
            <person name="Bruck T."/>
            <person name="Nowrousian M."/>
        </authorList>
    </citation>
    <scope>NUCLEOTIDE SEQUENCE [LARGE SCALE GENOMIC DNA]</scope>
    <source>
        <strain evidence="17 18">IBC0246</strain>
    </source>
</reference>
<feature type="domain" description="Pterin-binding" evidence="16">
    <location>
        <begin position="458"/>
        <end position="724"/>
    </location>
</feature>
<dbReference type="SUPFAM" id="SSF55083">
    <property type="entry name" value="6-hydroxymethyl-7,8-dihydropterin pyrophosphokinase, HPPK"/>
    <property type="match status" value="1"/>
</dbReference>
<dbReference type="GO" id="GO:0003848">
    <property type="term" value="F:2-amino-4-hydroxy-6-hydroxymethyldihydropteridine diphosphokinase activity"/>
    <property type="evidence" value="ECO:0007669"/>
    <property type="project" value="UniProtKB-EC"/>
</dbReference>
<sequence length="733" mass="78231">MPDRITVAALSCHLAHGVGPSAFGLTPPPPCPIELELDIDLLPTVVPHCVDEDDMRGLGVNYSSVSKAVYAAVADPARVWPNPSAILREAAIVALRLPAVAGVTVRARLPRALLQAQSADYTQYFPRVTSPASMPPPTCTIRDLRVACVIGLHSHERAERQRLEADITVDGYEPKGWSHRDLADQAFTWLEKSEFGTLESLVDSFARHLLSLPMLSAPDARVDVTLRKPSALPFATPVIRASRTAASFTKRGGVYPVGTRFHSTMAAIKAEPPRVFIAVGSNLGDRVGYVRRAVRLLQEGGCRLVDTSRLYESEPMYEENQERFLNGAIEIQTSLKPLELLRLLKQTELEVGRTKTYRNGPRVIDLDLIAYGDEVVHIGEPGDEPDEDGVGWLTVPHASLAEREFVLRPLADIAADFTPPGLLPISELLARAPPGGLEPVIPFPYPARPLRLTTPSTPAIMAIFNATPDSFSDGHASRTETTHALRACESMMAQPNPPAIIDIGGMSTRPNSEPCTAEEELSRVIPLLEAARASRALATVPLSVDTYRASVACAAASAGASCINDVRGGREPGMLAAMAEADMPVVLMHSRGDAVSMLAPASQTYAAGVLAGVRAELAASVAAAKAAGVKRWDIVLDPGLGFAKSHDDHLRLLRDIGALATHELAGYALLVGASRKGFVGRVTGRRVPAERGAGDAAVNALCAMSGAVDVLRVHEPQAAAETVMMAVAVRDVK</sequence>
<dbReference type="InterPro" id="IPR000550">
    <property type="entry name" value="Hppk"/>
</dbReference>
<dbReference type="InterPro" id="IPR043133">
    <property type="entry name" value="GTP-CH-I_C/QueF"/>
</dbReference>
<evidence type="ECO:0000256" key="10">
    <source>
        <dbReference type="ARBA" id="ARBA00022741"/>
    </source>
</evidence>
<dbReference type="GO" id="GO:0046654">
    <property type="term" value="P:tetrahydrofolate biosynthetic process"/>
    <property type="evidence" value="ECO:0007669"/>
    <property type="project" value="UniProtKB-UniPathway"/>
</dbReference>
<keyword evidence="8" id="KW-0808">Transferase</keyword>
<evidence type="ECO:0000256" key="9">
    <source>
        <dbReference type="ARBA" id="ARBA00022723"/>
    </source>
</evidence>
<evidence type="ECO:0000256" key="13">
    <source>
        <dbReference type="ARBA" id="ARBA00022842"/>
    </source>
</evidence>
<evidence type="ECO:0000256" key="11">
    <source>
        <dbReference type="ARBA" id="ARBA00022777"/>
    </source>
</evidence>
<dbReference type="GO" id="GO:0004156">
    <property type="term" value="F:dihydropteroate synthase activity"/>
    <property type="evidence" value="ECO:0007669"/>
    <property type="project" value="UniProtKB-EC"/>
</dbReference>
<comment type="similarity">
    <text evidence="6">In the N-terminal section; belongs to the DHNA family.</text>
</comment>
<dbReference type="GO" id="GO:0016301">
    <property type="term" value="F:kinase activity"/>
    <property type="evidence" value="ECO:0007669"/>
    <property type="project" value="UniProtKB-KW"/>
</dbReference>
<dbReference type="Proteomes" id="UP000053611">
    <property type="component" value="Unassembled WGS sequence"/>
</dbReference>
<dbReference type="GO" id="GO:0005524">
    <property type="term" value="F:ATP binding"/>
    <property type="evidence" value="ECO:0007669"/>
    <property type="project" value="UniProtKB-KW"/>
</dbReference>
<protein>
    <submittedName>
        <fullName evidence="17">Dihydropteroate synthase</fullName>
    </submittedName>
</protein>
<comment type="catalytic activity">
    <reaction evidence="2">
        <text>6-hydroxymethyl-7,8-dihydropterin + ATP = (7,8-dihydropterin-6-yl)methyl diphosphate + AMP + H(+)</text>
        <dbReference type="Rhea" id="RHEA:11412"/>
        <dbReference type="ChEBI" id="CHEBI:15378"/>
        <dbReference type="ChEBI" id="CHEBI:30616"/>
        <dbReference type="ChEBI" id="CHEBI:44841"/>
        <dbReference type="ChEBI" id="CHEBI:72950"/>
        <dbReference type="ChEBI" id="CHEBI:456215"/>
        <dbReference type="EC" id="2.7.6.3"/>
    </reaction>
</comment>
<dbReference type="InterPro" id="IPR045031">
    <property type="entry name" value="DHP_synth-like"/>
</dbReference>
<dbReference type="UniPathway" id="UPA00077">
    <property type="reaction ID" value="UER00155"/>
</dbReference>
<evidence type="ECO:0000256" key="2">
    <source>
        <dbReference type="ARBA" id="ARBA00000198"/>
    </source>
</evidence>
<gene>
    <name evidence="17" type="ORF">CC85DRAFT_265796</name>
</gene>
<dbReference type="InterPro" id="IPR006390">
    <property type="entry name" value="DHP_synth_dom"/>
</dbReference>
<accession>A0A0J1AVB4</accession>
<dbReference type="Pfam" id="PF01288">
    <property type="entry name" value="HPPK"/>
    <property type="match status" value="1"/>
</dbReference>
<dbReference type="GO" id="GO:0046872">
    <property type="term" value="F:metal ion binding"/>
    <property type="evidence" value="ECO:0007669"/>
    <property type="project" value="UniProtKB-KW"/>
</dbReference>
<dbReference type="InterPro" id="IPR000489">
    <property type="entry name" value="Pterin-binding_dom"/>
</dbReference>
<dbReference type="AlphaFoldDB" id="A0A0J1AVB4"/>
<dbReference type="OrthoDB" id="615426at2759"/>
<evidence type="ECO:0000256" key="1">
    <source>
        <dbReference type="ARBA" id="ARBA00000012"/>
    </source>
</evidence>
<comment type="cofactor">
    <cofactor evidence="3">
        <name>Mg(2+)</name>
        <dbReference type="ChEBI" id="CHEBI:18420"/>
    </cofactor>
</comment>
<dbReference type="EMBL" id="KQ087266">
    <property type="protein sequence ID" value="KLT39234.1"/>
    <property type="molecule type" value="Genomic_DNA"/>
</dbReference>
<dbReference type="PANTHER" id="PTHR20941:SF1">
    <property type="entry name" value="FOLIC ACID SYNTHESIS PROTEIN FOL1"/>
    <property type="match status" value="1"/>
</dbReference>
<comment type="pathway">
    <text evidence="4">Cofactor biosynthesis; tetrahydrofolate biosynthesis; 7,8-dihydrofolate from 2-amino-4-hydroxy-6-hydroxymethyl-7,8-dihydropteridine diphosphate and 4-aminobenzoate: step 1/2.</text>
</comment>
<dbReference type="GO" id="GO:0005740">
    <property type="term" value="C:mitochondrial envelope"/>
    <property type="evidence" value="ECO:0007669"/>
    <property type="project" value="TreeGrafter"/>
</dbReference>
<keyword evidence="9" id="KW-0479">Metal-binding</keyword>
<evidence type="ECO:0000256" key="14">
    <source>
        <dbReference type="ARBA" id="ARBA00022909"/>
    </source>
</evidence>
<evidence type="ECO:0000256" key="15">
    <source>
        <dbReference type="ARBA" id="ARBA00023268"/>
    </source>
</evidence>
<dbReference type="SMART" id="SM00905">
    <property type="entry name" value="FolB"/>
    <property type="match status" value="1"/>
</dbReference>
<dbReference type="Pfam" id="PF00809">
    <property type="entry name" value="Pterin_bind"/>
    <property type="match status" value="1"/>
</dbReference>
<evidence type="ECO:0000256" key="4">
    <source>
        <dbReference type="ARBA" id="ARBA00004763"/>
    </source>
</evidence>
<evidence type="ECO:0000256" key="12">
    <source>
        <dbReference type="ARBA" id="ARBA00022840"/>
    </source>
</evidence>
<comment type="catalytic activity">
    <reaction evidence="1">
        <text>(7,8-dihydropterin-6-yl)methyl diphosphate + 4-aminobenzoate = 7,8-dihydropteroate + diphosphate</text>
        <dbReference type="Rhea" id="RHEA:19949"/>
        <dbReference type="ChEBI" id="CHEBI:17836"/>
        <dbReference type="ChEBI" id="CHEBI:17839"/>
        <dbReference type="ChEBI" id="CHEBI:33019"/>
        <dbReference type="ChEBI" id="CHEBI:72950"/>
        <dbReference type="EC" id="2.5.1.15"/>
    </reaction>
</comment>
<keyword evidence="13" id="KW-0460">Magnesium</keyword>
<dbReference type="InterPro" id="IPR006157">
    <property type="entry name" value="FolB_dom"/>
</dbReference>
<dbReference type="GeneID" id="28981606"/>
<dbReference type="InterPro" id="IPR011005">
    <property type="entry name" value="Dihydropteroate_synth-like_sf"/>
</dbReference>
<evidence type="ECO:0000256" key="5">
    <source>
        <dbReference type="ARBA" id="ARBA00005051"/>
    </source>
</evidence>
<organism evidence="17 18">
    <name type="scientific">Cutaneotrichosporon oleaginosum</name>
    <dbReference type="NCBI Taxonomy" id="879819"/>
    <lineage>
        <taxon>Eukaryota</taxon>
        <taxon>Fungi</taxon>
        <taxon>Dikarya</taxon>
        <taxon>Basidiomycota</taxon>
        <taxon>Agaricomycotina</taxon>
        <taxon>Tremellomycetes</taxon>
        <taxon>Trichosporonales</taxon>
        <taxon>Trichosporonaceae</taxon>
        <taxon>Cutaneotrichosporon</taxon>
    </lineage>
</organism>
<keyword evidence="12" id="KW-0067">ATP-binding</keyword>